<dbReference type="AlphaFoldDB" id="A0AAU9TYG3"/>
<organism evidence="2 3">
    <name type="scientific">Euphydryas editha</name>
    <name type="common">Edith's checkerspot</name>
    <dbReference type="NCBI Taxonomy" id="104508"/>
    <lineage>
        <taxon>Eukaryota</taxon>
        <taxon>Metazoa</taxon>
        <taxon>Ecdysozoa</taxon>
        <taxon>Arthropoda</taxon>
        <taxon>Hexapoda</taxon>
        <taxon>Insecta</taxon>
        <taxon>Pterygota</taxon>
        <taxon>Neoptera</taxon>
        <taxon>Endopterygota</taxon>
        <taxon>Lepidoptera</taxon>
        <taxon>Glossata</taxon>
        <taxon>Ditrysia</taxon>
        <taxon>Papilionoidea</taxon>
        <taxon>Nymphalidae</taxon>
        <taxon>Nymphalinae</taxon>
        <taxon>Euphydryas</taxon>
    </lineage>
</organism>
<proteinExistence type="predicted"/>
<evidence type="ECO:0000313" key="2">
    <source>
        <dbReference type="EMBL" id="CAH2091407.1"/>
    </source>
</evidence>
<dbReference type="Proteomes" id="UP001153954">
    <property type="component" value="Unassembled WGS sequence"/>
</dbReference>
<evidence type="ECO:0000313" key="3">
    <source>
        <dbReference type="Proteomes" id="UP001153954"/>
    </source>
</evidence>
<keyword evidence="3" id="KW-1185">Reference proteome</keyword>
<name>A0AAU9TYG3_EUPED</name>
<feature type="region of interest" description="Disordered" evidence="1">
    <location>
        <begin position="70"/>
        <end position="93"/>
    </location>
</feature>
<gene>
    <name evidence="2" type="ORF">EEDITHA_LOCUS7275</name>
</gene>
<accession>A0AAU9TYG3</accession>
<evidence type="ECO:0008006" key="4">
    <source>
        <dbReference type="Google" id="ProtNLM"/>
    </source>
</evidence>
<reference evidence="2" key="1">
    <citation type="submission" date="2022-03" db="EMBL/GenBank/DDBJ databases">
        <authorList>
            <person name="Tunstrom K."/>
        </authorList>
    </citation>
    <scope>NUCLEOTIDE SEQUENCE</scope>
</reference>
<evidence type="ECO:0000256" key="1">
    <source>
        <dbReference type="SAM" id="MobiDB-lite"/>
    </source>
</evidence>
<comment type="caution">
    <text evidence="2">The sequence shown here is derived from an EMBL/GenBank/DDBJ whole genome shotgun (WGS) entry which is preliminary data.</text>
</comment>
<dbReference type="GO" id="GO:0003676">
    <property type="term" value="F:nucleic acid binding"/>
    <property type="evidence" value="ECO:0007669"/>
    <property type="project" value="InterPro"/>
</dbReference>
<dbReference type="Gene3D" id="3.30.420.10">
    <property type="entry name" value="Ribonuclease H-like superfamily/Ribonuclease H"/>
    <property type="match status" value="1"/>
</dbReference>
<dbReference type="EMBL" id="CAKOGL010000010">
    <property type="protein sequence ID" value="CAH2091407.1"/>
    <property type="molecule type" value="Genomic_DNA"/>
</dbReference>
<protein>
    <recommendedName>
        <fullName evidence="4">Secreted protein</fullName>
    </recommendedName>
</protein>
<dbReference type="InterPro" id="IPR036397">
    <property type="entry name" value="RNaseH_sf"/>
</dbReference>
<sequence length="93" mass="11362">MHHVILHWFCVTFFAKNSTHIVPQPPYSPDLAPCDFWLYSKLQRPMRTIVLVQYISEQRKFEYGIRKDRRRRRVKKKKKLYKLVRKGRNTGTK</sequence>